<dbReference type="PANTHER" id="PTHR21706:SF15">
    <property type="entry name" value="TRANSMEMBRANE PROTEIN 65"/>
    <property type="match status" value="1"/>
</dbReference>
<proteinExistence type="predicted"/>
<evidence type="ECO:0000259" key="6">
    <source>
        <dbReference type="PROSITE" id="PS50222"/>
    </source>
</evidence>
<name>G0ULS6_TRYCI</name>
<feature type="compositionally biased region" description="Basic and acidic residues" evidence="5">
    <location>
        <begin position="260"/>
        <end position="273"/>
    </location>
</feature>
<sequence length="419" mass="45100">MNMLQPRISRMRFPYSPLAFMPTTAMTMARASCCHLSALAKEERMKDVETLPSPSCSSALKTATAGAVMAKTVLPTACGEHGVKSESTRAGADITRRGSAPIFWASKNSIGVKPITSQSSKSGCSRRVSEELELAKAVERLHNILSGWYPAQTTDGKCDVERHQAKNPVDVKQAMPRNTRDELPAALAFILERDPVFGLQLLGELQGDALRKLLVISTTQEYLGREGVEKQLRQVDADQDNHISPSDYDRWMETVSRERAATRDVGHNGRAEEPQQAGGTSLHQSQSPSDNDISWSLWFRIACSAAVPFMAFGLLDNSIFVTAGDAIDRRCAEAFGLTSMGAAALGGVVSGVAGVQMHGVADRLRQRMPLAASQDLTAGQQGSHAHGSATRVGNTAGMFVGLLLGMLPLLFVHPDKVGE</sequence>
<dbReference type="Pfam" id="PF10507">
    <property type="entry name" value="TMEM65"/>
    <property type="match status" value="1"/>
</dbReference>
<dbReference type="PROSITE" id="PS00018">
    <property type="entry name" value="EF_HAND_1"/>
    <property type="match status" value="1"/>
</dbReference>
<accession>G0ULS6</accession>
<dbReference type="InterPro" id="IPR002048">
    <property type="entry name" value="EF_hand_dom"/>
</dbReference>
<evidence type="ECO:0000256" key="1">
    <source>
        <dbReference type="ARBA" id="ARBA00004141"/>
    </source>
</evidence>
<dbReference type="AlphaFoldDB" id="G0ULS6"/>
<dbReference type="GO" id="GO:0005739">
    <property type="term" value="C:mitochondrion"/>
    <property type="evidence" value="ECO:0007669"/>
    <property type="project" value="TreeGrafter"/>
</dbReference>
<evidence type="ECO:0000256" key="4">
    <source>
        <dbReference type="ARBA" id="ARBA00023136"/>
    </source>
</evidence>
<dbReference type="PROSITE" id="PS50222">
    <property type="entry name" value="EF_HAND_2"/>
    <property type="match status" value="1"/>
</dbReference>
<gene>
    <name evidence="7" type="ORF">TCIL3000_5_3120</name>
</gene>
<keyword evidence="2" id="KW-0812">Transmembrane</keyword>
<dbReference type="InterPro" id="IPR018247">
    <property type="entry name" value="EF_Hand_1_Ca_BS"/>
</dbReference>
<feature type="domain" description="EF-hand" evidence="6">
    <location>
        <begin position="223"/>
        <end position="258"/>
    </location>
</feature>
<dbReference type="GO" id="GO:0005509">
    <property type="term" value="F:calcium ion binding"/>
    <property type="evidence" value="ECO:0007669"/>
    <property type="project" value="InterPro"/>
</dbReference>
<protein>
    <recommendedName>
        <fullName evidence="6">EF-hand domain-containing protein</fullName>
    </recommendedName>
</protein>
<evidence type="ECO:0000256" key="5">
    <source>
        <dbReference type="SAM" id="MobiDB-lite"/>
    </source>
</evidence>
<organism evidence="7">
    <name type="scientific">Trypanosoma congolense (strain IL3000)</name>
    <dbReference type="NCBI Taxonomy" id="1068625"/>
    <lineage>
        <taxon>Eukaryota</taxon>
        <taxon>Discoba</taxon>
        <taxon>Euglenozoa</taxon>
        <taxon>Kinetoplastea</taxon>
        <taxon>Metakinetoplastina</taxon>
        <taxon>Trypanosomatida</taxon>
        <taxon>Trypanosomatidae</taxon>
        <taxon>Trypanosoma</taxon>
        <taxon>Nannomonas</taxon>
    </lineage>
</organism>
<dbReference type="PANTHER" id="PTHR21706">
    <property type="entry name" value="TRANSMEMBRANE PROTEIN 65"/>
    <property type="match status" value="1"/>
</dbReference>
<feature type="compositionally biased region" description="Polar residues" evidence="5">
    <location>
        <begin position="277"/>
        <end position="288"/>
    </location>
</feature>
<keyword evidence="3" id="KW-1133">Transmembrane helix</keyword>
<comment type="subcellular location">
    <subcellularLocation>
        <location evidence="1">Membrane</location>
        <topology evidence="1">Multi-pass membrane protein</topology>
    </subcellularLocation>
</comment>
<reference evidence="7" key="1">
    <citation type="journal article" date="2012" name="Proc. Natl. Acad. Sci. U.S.A.">
        <title>Antigenic diversity is generated by distinct evolutionary mechanisms in African trypanosome species.</title>
        <authorList>
            <person name="Jackson A.P."/>
            <person name="Berry A."/>
            <person name="Aslett M."/>
            <person name="Allison H.C."/>
            <person name="Burton P."/>
            <person name="Vavrova-Anderson J."/>
            <person name="Brown R."/>
            <person name="Browne H."/>
            <person name="Corton N."/>
            <person name="Hauser H."/>
            <person name="Gamble J."/>
            <person name="Gilderthorp R."/>
            <person name="Marcello L."/>
            <person name="McQuillan J."/>
            <person name="Otto T.D."/>
            <person name="Quail M.A."/>
            <person name="Sanders M.J."/>
            <person name="van Tonder A."/>
            <person name="Ginger M.L."/>
            <person name="Field M.C."/>
            <person name="Barry J.D."/>
            <person name="Hertz-Fowler C."/>
            <person name="Berriman M."/>
        </authorList>
    </citation>
    <scope>NUCLEOTIDE SEQUENCE</scope>
    <source>
        <strain evidence="7">IL3000</strain>
    </source>
</reference>
<evidence type="ECO:0000313" key="7">
    <source>
        <dbReference type="EMBL" id="CCC90588.1"/>
    </source>
</evidence>
<dbReference type="VEuPathDB" id="TriTrypDB:TcIL3000_5_3120"/>
<keyword evidence="4" id="KW-0472">Membrane</keyword>
<evidence type="ECO:0000256" key="2">
    <source>
        <dbReference type="ARBA" id="ARBA00022692"/>
    </source>
</evidence>
<dbReference type="EMBL" id="HE575318">
    <property type="protein sequence ID" value="CCC90588.1"/>
    <property type="molecule type" value="Genomic_DNA"/>
</dbReference>
<dbReference type="GO" id="GO:0016020">
    <property type="term" value="C:membrane"/>
    <property type="evidence" value="ECO:0007669"/>
    <property type="project" value="UniProtKB-SubCell"/>
</dbReference>
<evidence type="ECO:0000256" key="3">
    <source>
        <dbReference type="ARBA" id="ARBA00022989"/>
    </source>
</evidence>
<dbReference type="InterPro" id="IPR019537">
    <property type="entry name" value="TMEM65"/>
</dbReference>
<feature type="region of interest" description="Disordered" evidence="5">
    <location>
        <begin position="260"/>
        <end position="288"/>
    </location>
</feature>